<sequence length="161" mass="18025">MRTLTPYMTNRRPFATDLFDEVERMFESFATSANTNSERSFTPAFEVSETEDHYLLGVDLPGIKKEDLKIELNDNVLSISGERKRGNSAESFTKRFTLPKTVDVEKIEANYEDGVLNMYLPKAAAAKPRSIEIQSKSGGFFEKLIGSKKVGEDTSSTNSAH</sequence>
<dbReference type="InterPro" id="IPR031107">
    <property type="entry name" value="Small_HSP"/>
</dbReference>
<evidence type="ECO:0000313" key="6">
    <source>
        <dbReference type="Proteomes" id="UP000075391"/>
    </source>
</evidence>
<reference evidence="5 6" key="1">
    <citation type="submission" date="2016-03" db="EMBL/GenBank/DDBJ databases">
        <authorList>
            <person name="Ploux O."/>
        </authorList>
    </citation>
    <scope>NUCLEOTIDE SEQUENCE [LARGE SCALE GENOMIC DNA]</scope>
    <source>
        <strain evidence="5 6">BER2</strain>
    </source>
</reference>
<dbReference type="PROSITE" id="PS51203">
    <property type="entry name" value="CS"/>
    <property type="match status" value="1"/>
</dbReference>
<dbReference type="OrthoDB" id="5295564at2"/>
<organism evidence="5 6">
    <name type="scientific">Bdellovibrio bacteriovorus</name>
    <dbReference type="NCBI Taxonomy" id="959"/>
    <lineage>
        <taxon>Bacteria</taxon>
        <taxon>Pseudomonadati</taxon>
        <taxon>Bdellovibrionota</taxon>
        <taxon>Bdellovibrionia</taxon>
        <taxon>Bdellovibrionales</taxon>
        <taxon>Pseudobdellovibrionaceae</taxon>
        <taxon>Bdellovibrio</taxon>
    </lineage>
</organism>
<evidence type="ECO:0000259" key="4">
    <source>
        <dbReference type="PROSITE" id="PS51203"/>
    </source>
</evidence>
<feature type="domain" description="CS" evidence="4">
    <location>
        <begin position="40"/>
        <end position="145"/>
    </location>
</feature>
<dbReference type="AlphaFoldDB" id="A0A150WVQ1"/>
<dbReference type="EMBL" id="LUKF01000001">
    <property type="protein sequence ID" value="KYG70595.1"/>
    <property type="molecule type" value="Genomic_DNA"/>
</dbReference>
<dbReference type="PANTHER" id="PTHR11527">
    <property type="entry name" value="HEAT-SHOCK PROTEIN 20 FAMILY MEMBER"/>
    <property type="match status" value="1"/>
</dbReference>
<dbReference type="InterPro" id="IPR008978">
    <property type="entry name" value="HSP20-like_chaperone"/>
</dbReference>
<gene>
    <name evidence="5" type="ORF">AZI85_01260</name>
</gene>
<dbReference type="RefSeq" id="WP_063242370.1">
    <property type="nucleotide sequence ID" value="NZ_CP168967.1"/>
</dbReference>
<dbReference type="SUPFAM" id="SSF49764">
    <property type="entry name" value="HSP20-like chaperones"/>
    <property type="match status" value="1"/>
</dbReference>
<name>A0A150WVQ1_BDEBC</name>
<evidence type="ECO:0000259" key="3">
    <source>
        <dbReference type="PROSITE" id="PS01031"/>
    </source>
</evidence>
<dbReference type="Proteomes" id="UP000075391">
    <property type="component" value="Unassembled WGS sequence"/>
</dbReference>
<dbReference type="Gene3D" id="2.60.40.790">
    <property type="match status" value="1"/>
</dbReference>
<comment type="caution">
    <text evidence="5">The sequence shown here is derived from an EMBL/GenBank/DDBJ whole genome shotgun (WGS) entry which is preliminary data.</text>
</comment>
<accession>A0A150WVQ1</accession>
<dbReference type="Pfam" id="PF00011">
    <property type="entry name" value="HSP20"/>
    <property type="match status" value="1"/>
</dbReference>
<protein>
    <submittedName>
        <fullName evidence="5">Uncharacterized protein</fullName>
    </submittedName>
</protein>
<dbReference type="InterPro" id="IPR002068">
    <property type="entry name" value="A-crystallin/Hsp20_dom"/>
</dbReference>
<dbReference type="InterPro" id="IPR007052">
    <property type="entry name" value="CS_dom"/>
</dbReference>
<feature type="domain" description="SHSP" evidence="3">
    <location>
        <begin position="36"/>
        <end position="136"/>
    </location>
</feature>
<evidence type="ECO:0000313" key="5">
    <source>
        <dbReference type="EMBL" id="KYG70595.1"/>
    </source>
</evidence>
<proteinExistence type="inferred from homology"/>
<evidence type="ECO:0000256" key="2">
    <source>
        <dbReference type="RuleBase" id="RU003616"/>
    </source>
</evidence>
<dbReference type="CDD" id="cd06464">
    <property type="entry name" value="ACD_sHsps-like"/>
    <property type="match status" value="1"/>
</dbReference>
<comment type="similarity">
    <text evidence="1 2">Belongs to the small heat shock protein (HSP20) family.</text>
</comment>
<dbReference type="PROSITE" id="PS01031">
    <property type="entry name" value="SHSP"/>
    <property type="match status" value="1"/>
</dbReference>
<evidence type="ECO:0000256" key="1">
    <source>
        <dbReference type="PROSITE-ProRule" id="PRU00285"/>
    </source>
</evidence>